<gene>
    <name evidence="1" type="ORF">FOMPIDRAFT_1016793</name>
</gene>
<organism evidence="1 2">
    <name type="scientific">Fomitopsis schrenkii</name>
    <name type="common">Brown rot fungus</name>
    <dbReference type="NCBI Taxonomy" id="2126942"/>
    <lineage>
        <taxon>Eukaryota</taxon>
        <taxon>Fungi</taxon>
        <taxon>Dikarya</taxon>
        <taxon>Basidiomycota</taxon>
        <taxon>Agaricomycotina</taxon>
        <taxon>Agaricomycetes</taxon>
        <taxon>Polyporales</taxon>
        <taxon>Fomitopsis</taxon>
    </lineage>
</organism>
<sequence>MTTAKRIKATVALGEEEGQNSIEDYHPSVAKAFADQIDHCPHLEGTVVVSNFTLREWVELQQWYKTTNDLNKLQQNLTIEQSPRDHNVHCRGRKVSRPVHHPWFKVDKGQRQCIEQVPGDAEGGYAREELVKINIVNLEEILPQSNQWGYTGPKHTFRLEELCVDEEAFKKIVANFSHPLNTFLKGAGPLVAPTHVISAEDTIFFGILRGFLLHFPIDNAKAIVLLEEAVKKHHSMKWWLKTPCAISLHNIYKEDVTDKVNKFLNMLWHNYCKSLSVTAAKCKLGHTAN</sequence>
<dbReference type="Proteomes" id="UP000015241">
    <property type="component" value="Unassembled WGS sequence"/>
</dbReference>
<dbReference type="EMBL" id="KE504153">
    <property type="protein sequence ID" value="EPS99849.1"/>
    <property type="molecule type" value="Genomic_DNA"/>
</dbReference>
<protein>
    <submittedName>
        <fullName evidence="1">Uncharacterized protein</fullName>
    </submittedName>
</protein>
<dbReference type="HOGENOM" id="CLU_963242_0_0_1"/>
<name>S8FNG8_FOMSC</name>
<accession>S8FNG8</accession>
<evidence type="ECO:0000313" key="2">
    <source>
        <dbReference type="Proteomes" id="UP000015241"/>
    </source>
</evidence>
<evidence type="ECO:0000313" key="1">
    <source>
        <dbReference type="EMBL" id="EPS99849.1"/>
    </source>
</evidence>
<reference evidence="1 2" key="1">
    <citation type="journal article" date="2012" name="Science">
        <title>The Paleozoic origin of enzymatic lignin decomposition reconstructed from 31 fungal genomes.</title>
        <authorList>
            <person name="Floudas D."/>
            <person name="Binder M."/>
            <person name="Riley R."/>
            <person name="Barry K."/>
            <person name="Blanchette R.A."/>
            <person name="Henrissat B."/>
            <person name="Martinez A.T."/>
            <person name="Otillar R."/>
            <person name="Spatafora J.W."/>
            <person name="Yadav J.S."/>
            <person name="Aerts A."/>
            <person name="Benoit I."/>
            <person name="Boyd A."/>
            <person name="Carlson A."/>
            <person name="Copeland A."/>
            <person name="Coutinho P.M."/>
            <person name="de Vries R.P."/>
            <person name="Ferreira P."/>
            <person name="Findley K."/>
            <person name="Foster B."/>
            <person name="Gaskell J."/>
            <person name="Glotzer D."/>
            <person name="Gorecki P."/>
            <person name="Heitman J."/>
            <person name="Hesse C."/>
            <person name="Hori C."/>
            <person name="Igarashi K."/>
            <person name="Jurgens J.A."/>
            <person name="Kallen N."/>
            <person name="Kersten P."/>
            <person name="Kohler A."/>
            <person name="Kuees U."/>
            <person name="Kumar T.K.A."/>
            <person name="Kuo A."/>
            <person name="LaButti K."/>
            <person name="Larrondo L.F."/>
            <person name="Lindquist E."/>
            <person name="Ling A."/>
            <person name="Lombard V."/>
            <person name="Lucas S."/>
            <person name="Lundell T."/>
            <person name="Martin R."/>
            <person name="McLaughlin D.J."/>
            <person name="Morgenstern I."/>
            <person name="Morin E."/>
            <person name="Murat C."/>
            <person name="Nagy L.G."/>
            <person name="Nolan M."/>
            <person name="Ohm R.A."/>
            <person name="Patyshakuliyeva A."/>
            <person name="Rokas A."/>
            <person name="Ruiz-Duenas F.J."/>
            <person name="Sabat G."/>
            <person name="Salamov A."/>
            <person name="Samejima M."/>
            <person name="Schmutz J."/>
            <person name="Slot J.C."/>
            <person name="St John F."/>
            <person name="Stenlid J."/>
            <person name="Sun H."/>
            <person name="Sun S."/>
            <person name="Syed K."/>
            <person name="Tsang A."/>
            <person name="Wiebenga A."/>
            <person name="Young D."/>
            <person name="Pisabarro A."/>
            <person name="Eastwood D.C."/>
            <person name="Martin F."/>
            <person name="Cullen D."/>
            <person name="Grigoriev I.V."/>
            <person name="Hibbett D.S."/>
        </authorList>
    </citation>
    <scope>NUCLEOTIDE SEQUENCE</scope>
    <source>
        <strain evidence="2">FP-58527</strain>
    </source>
</reference>
<dbReference type="InParanoid" id="S8FNG8"/>
<proteinExistence type="predicted"/>
<dbReference type="AlphaFoldDB" id="S8FNG8"/>
<keyword evidence="2" id="KW-1185">Reference proteome</keyword>